<dbReference type="Gene3D" id="3.80.10.10">
    <property type="entry name" value="Ribonuclease Inhibitor"/>
    <property type="match status" value="2"/>
</dbReference>
<dbReference type="SUPFAM" id="SSF52058">
    <property type="entry name" value="L domain-like"/>
    <property type="match status" value="1"/>
</dbReference>
<dbReference type="EMBL" id="CAJHNH020002374">
    <property type="protein sequence ID" value="CAG5126513.1"/>
    <property type="molecule type" value="Genomic_DNA"/>
</dbReference>
<evidence type="ECO:0000256" key="3">
    <source>
        <dbReference type="SAM" id="SignalP"/>
    </source>
</evidence>
<reference evidence="4" key="1">
    <citation type="submission" date="2021-04" db="EMBL/GenBank/DDBJ databases">
        <authorList>
            <consortium name="Molecular Ecology Group"/>
        </authorList>
    </citation>
    <scope>NUCLEOTIDE SEQUENCE</scope>
</reference>
<dbReference type="Pfam" id="PF13855">
    <property type="entry name" value="LRR_8"/>
    <property type="match status" value="1"/>
</dbReference>
<dbReference type="PROSITE" id="PS51450">
    <property type="entry name" value="LRR"/>
    <property type="match status" value="3"/>
</dbReference>
<protein>
    <submittedName>
        <fullName evidence="4">Uncharacterized protein</fullName>
    </submittedName>
</protein>
<dbReference type="InterPro" id="IPR001611">
    <property type="entry name" value="Leu-rich_rpt"/>
</dbReference>
<evidence type="ECO:0000256" key="1">
    <source>
        <dbReference type="ARBA" id="ARBA00022614"/>
    </source>
</evidence>
<dbReference type="Proteomes" id="UP000678393">
    <property type="component" value="Unassembled WGS sequence"/>
</dbReference>
<dbReference type="PANTHER" id="PTHR45712">
    <property type="entry name" value="AGAP008170-PA"/>
    <property type="match status" value="1"/>
</dbReference>
<proteinExistence type="predicted"/>
<evidence type="ECO:0000313" key="4">
    <source>
        <dbReference type="EMBL" id="CAG5126513.1"/>
    </source>
</evidence>
<gene>
    <name evidence="4" type="ORF">CUNI_LOCUS12071</name>
</gene>
<dbReference type="InterPro" id="IPR032675">
    <property type="entry name" value="LRR_dom_sf"/>
</dbReference>
<dbReference type="Pfam" id="PF00560">
    <property type="entry name" value="LRR_1"/>
    <property type="match status" value="1"/>
</dbReference>
<feature type="signal peptide" evidence="3">
    <location>
        <begin position="1"/>
        <end position="20"/>
    </location>
</feature>
<dbReference type="PANTHER" id="PTHR45712:SF22">
    <property type="entry name" value="INSULIN-LIKE GROWTH FACTOR-BINDING PROTEIN COMPLEX ACID LABILE SUBUNIT"/>
    <property type="match status" value="1"/>
</dbReference>
<evidence type="ECO:0000256" key="2">
    <source>
        <dbReference type="ARBA" id="ARBA00022737"/>
    </source>
</evidence>
<dbReference type="AlphaFoldDB" id="A0A8S3ZAY7"/>
<comment type="caution">
    <text evidence="4">The sequence shown here is derived from an EMBL/GenBank/DDBJ whole genome shotgun (WGS) entry which is preliminary data.</text>
</comment>
<keyword evidence="2" id="KW-0677">Repeat</keyword>
<name>A0A8S3ZAY7_9EUPU</name>
<dbReference type="SMART" id="SM00369">
    <property type="entry name" value="LRR_TYP"/>
    <property type="match status" value="6"/>
</dbReference>
<evidence type="ECO:0000313" key="5">
    <source>
        <dbReference type="Proteomes" id="UP000678393"/>
    </source>
</evidence>
<keyword evidence="5" id="KW-1185">Reference proteome</keyword>
<dbReference type="InterPro" id="IPR003591">
    <property type="entry name" value="Leu-rich_rpt_typical-subtyp"/>
</dbReference>
<sequence>MTIATYFWLCTMAMLGKLFADCPYQACICVSDFIECSARSPILTEIPALISTNTSGLTTLDFSANQITAIHSGQLPQKLTEMSFLENPITTIDDHAFDDSLTTLEKLSFSNCGITRIPTALYRLSSLKMLHIFNARITEWNTDVMKNIGPTVEELYLMNAGLSPNPDWLLYFERLKMLILDGCSIFSVPDDALHKVAKTLTHLSLANNNLTTIPSTIAELRSLQVLVLHRNFISDISSLPNSDQLVTLSLHNNNISDVHLLSDKLQSYNESLITVSLNNNFFVEFPHLDFLSQVGVLDLSHNQISNANSDLFRGL</sequence>
<organism evidence="4 5">
    <name type="scientific">Candidula unifasciata</name>
    <dbReference type="NCBI Taxonomy" id="100452"/>
    <lineage>
        <taxon>Eukaryota</taxon>
        <taxon>Metazoa</taxon>
        <taxon>Spiralia</taxon>
        <taxon>Lophotrochozoa</taxon>
        <taxon>Mollusca</taxon>
        <taxon>Gastropoda</taxon>
        <taxon>Heterobranchia</taxon>
        <taxon>Euthyneura</taxon>
        <taxon>Panpulmonata</taxon>
        <taxon>Eupulmonata</taxon>
        <taxon>Stylommatophora</taxon>
        <taxon>Helicina</taxon>
        <taxon>Helicoidea</taxon>
        <taxon>Geomitridae</taxon>
        <taxon>Candidula</taxon>
    </lineage>
</organism>
<dbReference type="OrthoDB" id="5789657at2759"/>
<feature type="chain" id="PRO_5035925613" evidence="3">
    <location>
        <begin position="21"/>
        <end position="315"/>
    </location>
</feature>
<keyword evidence="3" id="KW-0732">Signal</keyword>
<dbReference type="InterPro" id="IPR050333">
    <property type="entry name" value="SLRP"/>
</dbReference>
<keyword evidence="1" id="KW-0433">Leucine-rich repeat</keyword>
<accession>A0A8S3ZAY7</accession>